<organism evidence="2 3">
    <name type="scientific">Corynebacterium resistens (strain DSM 45100 / JCM 12819 / GTC 2026 / SICGH 158)</name>
    <dbReference type="NCBI Taxonomy" id="662755"/>
    <lineage>
        <taxon>Bacteria</taxon>
        <taxon>Bacillati</taxon>
        <taxon>Actinomycetota</taxon>
        <taxon>Actinomycetes</taxon>
        <taxon>Mycobacteriales</taxon>
        <taxon>Corynebacteriaceae</taxon>
        <taxon>Corynebacterium</taxon>
    </lineage>
</organism>
<dbReference type="RefSeq" id="WP_013889392.1">
    <property type="nucleotide sequence ID" value="NC_015673.1"/>
</dbReference>
<dbReference type="HOGENOM" id="CLU_029910_1_0_11"/>
<feature type="compositionally biased region" description="Basic residues" evidence="1">
    <location>
        <begin position="480"/>
        <end position="490"/>
    </location>
</feature>
<dbReference type="KEGG" id="crd:CRES_2059"/>
<keyword evidence="3" id="KW-1185">Reference proteome</keyword>
<feature type="region of interest" description="Disordered" evidence="1">
    <location>
        <begin position="1"/>
        <end position="76"/>
    </location>
</feature>
<feature type="compositionally biased region" description="Polar residues" evidence="1">
    <location>
        <begin position="462"/>
        <end position="472"/>
    </location>
</feature>
<keyword evidence="2" id="KW-0548">Nucleotidyltransferase</keyword>
<feature type="compositionally biased region" description="Basic residues" evidence="1">
    <location>
        <begin position="28"/>
        <end position="39"/>
    </location>
</feature>
<dbReference type="GO" id="GO:0003676">
    <property type="term" value="F:nucleic acid binding"/>
    <property type="evidence" value="ECO:0007669"/>
    <property type="project" value="InterPro"/>
</dbReference>
<dbReference type="AlphaFoldDB" id="F8DXS5"/>
<accession>F8DXS5</accession>
<dbReference type="eggNOG" id="COG0847">
    <property type="taxonomic scope" value="Bacteria"/>
</dbReference>
<dbReference type="EMBL" id="CP002857">
    <property type="protein sequence ID" value="AEI10412.1"/>
    <property type="molecule type" value="Genomic_DNA"/>
</dbReference>
<feature type="region of interest" description="Disordered" evidence="1">
    <location>
        <begin position="203"/>
        <end position="229"/>
    </location>
</feature>
<dbReference type="EC" id="2.7.7.7" evidence="2"/>
<reference evidence="2 3" key="1">
    <citation type="journal article" date="2012" name="BMC Genomics">
        <title>Complete genome sequence, lifestyle, and multi-drug resistance of the human pathogen Corynebacterium resistens DSM 45100 isolated from blood samples of a leukemia patient.</title>
        <authorList>
            <person name="Schroder J."/>
            <person name="Maus I."/>
            <person name="Meyer K."/>
            <person name="Wordemann S."/>
            <person name="Blom J."/>
            <person name="Jaenicke S."/>
            <person name="Schneider J."/>
            <person name="Trost E."/>
            <person name="Tauch A."/>
        </authorList>
    </citation>
    <scope>NUCLEOTIDE SEQUENCE [LARGE SCALE GENOMIC DNA]</scope>
    <source>
        <strain evidence="3">DSM 45100 / JCM 12819 / CCUG 50093 / GTC 2026 / SICGH 158</strain>
    </source>
</reference>
<dbReference type="Proteomes" id="UP000000492">
    <property type="component" value="Chromosome"/>
</dbReference>
<protein>
    <submittedName>
        <fullName evidence="2">DNA polymerase III subunit epsilon</fullName>
        <ecNumber evidence="2">2.7.7.7</ecNumber>
    </submittedName>
</protein>
<feature type="compositionally biased region" description="Low complexity" evidence="1">
    <location>
        <begin position="515"/>
        <end position="527"/>
    </location>
</feature>
<sequence length="539" mass="57790">MNDHESQANPGSRQLARHGSSSGPNRPGPRRRPRRRVTRRAGGPMDAQTAAQNLAAKRSARAAQQSEDSPVSTGPHRVAEHKLHGEIPSLEAAPFVTLEVATSGIHPTTSRLVAMSLVFYGPSTDADAPGEEVSAVTLRFNPGEDIGPWHLHGFHTADVAQEPSFTNSTDTLFRALDGRTVVLHRCALTWGFIMQEFKRAQRTINRSRRGRGGRGRGRGHSNPPPKIALPVPTEIIDTLATARRQSLECYDSRIRAVTAAYVDRLGRDDATLPASTLPELGAQASQERGSTDPKILMEADARLVTALFLMQLQVAQSDGGAIARIVPAELTADQFGLQRSSVRVDAAIAPRPHVNPGQLPTGGQLVQGMEFVISPDVATNPDTLIAAGVREGLVYSEKLNRRSSLVVCNTNHELRGKAMHADRKGIPLVSDTEFLALLEHVQPGELEETPQRPGAGARPNTRGWSSPSRSSTAVGVAKARGARRRGKRRGGGPNRNDGSKTGNNKGGGNSGKAAGGNSNSGSSNRNNNRNRRSGQRNHR</sequence>
<evidence type="ECO:0000256" key="1">
    <source>
        <dbReference type="SAM" id="MobiDB-lite"/>
    </source>
</evidence>
<keyword evidence="2" id="KW-0808">Transferase</keyword>
<name>F8DXS5_CORRG</name>
<dbReference type="SUPFAM" id="SSF53098">
    <property type="entry name" value="Ribonuclease H-like"/>
    <property type="match status" value="1"/>
</dbReference>
<dbReference type="GO" id="GO:0003887">
    <property type="term" value="F:DNA-directed DNA polymerase activity"/>
    <property type="evidence" value="ECO:0007669"/>
    <property type="project" value="UniProtKB-EC"/>
</dbReference>
<evidence type="ECO:0000313" key="3">
    <source>
        <dbReference type="Proteomes" id="UP000000492"/>
    </source>
</evidence>
<dbReference type="InterPro" id="IPR012337">
    <property type="entry name" value="RNaseH-like_sf"/>
</dbReference>
<dbReference type="Gene3D" id="3.30.420.10">
    <property type="entry name" value="Ribonuclease H-like superfamily/Ribonuclease H"/>
    <property type="match status" value="1"/>
</dbReference>
<evidence type="ECO:0000313" key="2">
    <source>
        <dbReference type="EMBL" id="AEI10412.1"/>
    </source>
</evidence>
<dbReference type="OrthoDB" id="190275at2"/>
<dbReference type="InterPro" id="IPR036397">
    <property type="entry name" value="RNaseH_sf"/>
</dbReference>
<feature type="compositionally biased region" description="Gly residues" evidence="1">
    <location>
        <begin position="504"/>
        <end position="514"/>
    </location>
</feature>
<proteinExistence type="predicted"/>
<feature type="compositionally biased region" description="Basic residues" evidence="1">
    <location>
        <begin position="528"/>
        <end position="539"/>
    </location>
</feature>
<feature type="compositionally biased region" description="Low complexity" evidence="1">
    <location>
        <begin position="40"/>
        <end position="66"/>
    </location>
</feature>
<dbReference type="STRING" id="662755.CRES_2059"/>
<feature type="compositionally biased region" description="Basic residues" evidence="1">
    <location>
        <begin position="205"/>
        <end position="219"/>
    </location>
</feature>
<feature type="region of interest" description="Disordered" evidence="1">
    <location>
        <begin position="444"/>
        <end position="539"/>
    </location>
</feature>
<gene>
    <name evidence="2" type="primary">dnaQ</name>
    <name evidence="2" type="ordered locus">CRES_2059</name>
</gene>